<dbReference type="AlphaFoldDB" id="A0A163K378"/>
<proteinExistence type="predicted"/>
<dbReference type="Proteomes" id="UP000078561">
    <property type="component" value="Unassembled WGS sequence"/>
</dbReference>
<keyword evidence="2" id="KW-1185">Reference proteome</keyword>
<accession>A0A163K378</accession>
<evidence type="ECO:0000313" key="2">
    <source>
        <dbReference type="Proteomes" id="UP000078561"/>
    </source>
</evidence>
<protein>
    <submittedName>
        <fullName evidence="1">Uncharacterized protein</fullName>
    </submittedName>
</protein>
<dbReference type="EMBL" id="LT554512">
    <property type="protein sequence ID" value="SAM06206.1"/>
    <property type="molecule type" value="Genomic_DNA"/>
</dbReference>
<organism evidence="1">
    <name type="scientific">Absidia glauca</name>
    <name type="common">Pin mould</name>
    <dbReference type="NCBI Taxonomy" id="4829"/>
    <lineage>
        <taxon>Eukaryota</taxon>
        <taxon>Fungi</taxon>
        <taxon>Fungi incertae sedis</taxon>
        <taxon>Mucoromycota</taxon>
        <taxon>Mucoromycotina</taxon>
        <taxon>Mucoromycetes</taxon>
        <taxon>Mucorales</taxon>
        <taxon>Cunninghamellaceae</taxon>
        <taxon>Absidia</taxon>
    </lineage>
</organism>
<gene>
    <name evidence="1" type="primary">ABSGL_12084.1 scaffold 12492</name>
</gene>
<evidence type="ECO:0000313" key="1">
    <source>
        <dbReference type="EMBL" id="SAM06206.1"/>
    </source>
</evidence>
<sequence length="291" mass="33131">MDSEDSQAPQEIVSDATLQEDRERLRKVLEASRLAAVQHLSRCEEQFQQFLVLGAEDVDLERNQKSRALLRRRIDDIDAETKKIRPNVVVPRNILTLQIVGDGDLVKNKTSFETVDKFLCMFEMILYQHDLILDDAWEQCMISAVQHSMDKSQWFQNNLMGKAMDWTQAKSMMRASNYDTPVNFVDRFETTLRSTGTLDGPGYGTVLLKALAGNHPTFVQQVRLAYAAAPRHLRPPMDVAYVASIAPILNMEPPRKESNAVKSPQKKFRGRPAKFTAKSIVRPIRLDISIE</sequence>
<name>A0A163K378_ABSGL</name>
<reference evidence="1" key="1">
    <citation type="submission" date="2016-04" db="EMBL/GenBank/DDBJ databases">
        <authorList>
            <person name="Evans L.H."/>
            <person name="Alamgir A."/>
            <person name="Owens N."/>
            <person name="Weber N.D."/>
            <person name="Virtaneva K."/>
            <person name="Barbian K."/>
            <person name="Babar A."/>
            <person name="Rosenke K."/>
        </authorList>
    </citation>
    <scope>NUCLEOTIDE SEQUENCE [LARGE SCALE GENOMIC DNA]</scope>
    <source>
        <strain evidence="1">CBS 101.48</strain>
    </source>
</reference>
<dbReference type="OrthoDB" id="2289254at2759"/>
<dbReference type="InParanoid" id="A0A163K378"/>